<evidence type="ECO:0000256" key="2">
    <source>
        <dbReference type="ARBA" id="ARBA00023125"/>
    </source>
</evidence>
<dbReference type="InterPro" id="IPR001647">
    <property type="entry name" value="HTH_TetR"/>
</dbReference>
<dbReference type="PROSITE" id="PS50977">
    <property type="entry name" value="HTH_TETR_2"/>
    <property type="match status" value="1"/>
</dbReference>
<keyword evidence="2 4" id="KW-0238">DNA-binding</keyword>
<dbReference type="SUPFAM" id="SSF46689">
    <property type="entry name" value="Homeodomain-like"/>
    <property type="match status" value="1"/>
</dbReference>
<dbReference type="Pfam" id="PF00440">
    <property type="entry name" value="TetR_N"/>
    <property type="match status" value="1"/>
</dbReference>
<accession>A0ABN1IFK5</accession>
<comment type="caution">
    <text evidence="6">The sequence shown here is derived from an EMBL/GenBank/DDBJ whole genome shotgun (WGS) entry which is preliminary data.</text>
</comment>
<sequence>MRPVKVDDQQLIEGLNQVFRTKGYEGASLNELAEGAGLKKASLYHRFPEGKKQIGLAVLSYSSDWLQTNLYKVLLDETKEPKERLELVLQKIGELYDQGKETCVLRSLSMEAGMEIFGEKIKSEMESWIQHFSDFGLEFGLDKEVSSKIARKGLIGIQGSLVVSNAMSDNSLFLETLEEIRKYYIR</sequence>
<evidence type="ECO:0000313" key="7">
    <source>
        <dbReference type="Proteomes" id="UP001501758"/>
    </source>
</evidence>
<name>A0ABN1IFK5_9FLAO</name>
<protein>
    <submittedName>
        <fullName evidence="6">TetR/AcrR family transcriptional regulator</fullName>
    </submittedName>
</protein>
<evidence type="ECO:0000256" key="3">
    <source>
        <dbReference type="ARBA" id="ARBA00023163"/>
    </source>
</evidence>
<keyword evidence="3" id="KW-0804">Transcription</keyword>
<gene>
    <name evidence="6" type="ORF">GCM10009430_01310</name>
</gene>
<keyword evidence="1" id="KW-0805">Transcription regulation</keyword>
<proteinExistence type="predicted"/>
<dbReference type="RefSeq" id="WP_343909500.1">
    <property type="nucleotide sequence ID" value="NZ_BAAAGE010000001.1"/>
</dbReference>
<feature type="domain" description="HTH tetR-type" evidence="5">
    <location>
        <begin position="5"/>
        <end position="65"/>
    </location>
</feature>
<keyword evidence="7" id="KW-1185">Reference proteome</keyword>
<reference evidence="6 7" key="1">
    <citation type="journal article" date="2019" name="Int. J. Syst. Evol. Microbiol.">
        <title>The Global Catalogue of Microorganisms (GCM) 10K type strain sequencing project: providing services to taxonomists for standard genome sequencing and annotation.</title>
        <authorList>
            <consortium name="The Broad Institute Genomics Platform"/>
            <consortium name="The Broad Institute Genome Sequencing Center for Infectious Disease"/>
            <person name="Wu L."/>
            <person name="Ma J."/>
        </authorList>
    </citation>
    <scope>NUCLEOTIDE SEQUENCE [LARGE SCALE GENOMIC DNA]</scope>
    <source>
        <strain evidence="6 7">JCM 15974</strain>
    </source>
</reference>
<dbReference type="PANTHER" id="PTHR47506:SF1">
    <property type="entry name" value="HTH-TYPE TRANSCRIPTIONAL REGULATOR YJDC"/>
    <property type="match status" value="1"/>
</dbReference>
<organism evidence="6 7">
    <name type="scientific">Aquimarina litoralis</name>
    <dbReference type="NCBI Taxonomy" id="584605"/>
    <lineage>
        <taxon>Bacteria</taxon>
        <taxon>Pseudomonadati</taxon>
        <taxon>Bacteroidota</taxon>
        <taxon>Flavobacteriia</taxon>
        <taxon>Flavobacteriales</taxon>
        <taxon>Flavobacteriaceae</taxon>
        <taxon>Aquimarina</taxon>
    </lineage>
</organism>
<evidence type="ECO:0000259" key="5">
    <source>
        <dbReference type="PROSITE" id="PS50977"/>
    </source>
</evidence>
<dbReference type="Gene3D" id="1.10.357.10">
    <property type="entry name" value="Tetracycline Repressor, domain 2"/>
    <property type="match status" value="1"/>
</dbReference>
<dbReference type="EMBL" id="BAAAGE010000001">
    <property type="protein sequence ID" value="GAA0711640.1"/>
    <property type="molecule type" value="Genomic_DNA"/>
</dbReference>
<dbReference type="Proteomes" id="UP001501758">
    <property type="component" value="Unassembled WGS sequence"/>
</dbReference>
<dbReference type="InterPro" id="IPR009057">
    <property type="entry name" value="Homeodomain-like_sf"/>
</dbReference>
<evidence type="ECO:0000256" key="1">
    <source>
        <dbReference type="ARBA" id="ARBA00023015"/>
    </source>
</evidence>
<feature type="DNA-binding region" description="H-T-H motif" evidence="4">
    <location>
        <begin position="28"/>
        <end position="47"/>
    </location>
</feature>
<evidence type="ECO:0000313" key="6">
    <source>
        <dbReference type="EMBL" id="GAA0711640.1"/>
    </source>
</evidence>
<evidence type="ECO:0000256" key="4">
    <source>
        <dbReference type="PROSITE-ProRule" id="PRU00335"/>
    </source>
</evidence>
<dbReference type="PANTHER" id="PTHR47506">
    <property type="entry name" value="TRANSCRIPTIONAL REGULATORY PROTEIN"/>
    <property type="match status" value="1"/>
</dbReference>